<evidence type="ECO:0000313" key="3">
    <source>
        <dbReference type="Proteomes" id="UP000076959"/>
    </source>
</evidence>
<dbReference type="Proteomes" id="UP000076959">
    <property type="component" value="Unassembled WGS sequence"/>
</dbReference>
<proteinExistence type="predicted"/>
<protein>
    <recommendedName>
        <fullName evidence="4">Lysozyme inhibitor LprI N-terminal domain-containing protein</fullName>
    </recommendedName>
</protein>
<organism evidence="2 3">
    <name type="scientific">Bradyrhizobium centrolobii</name>
    <dbReference type="NCBI Taxonomy" id="1505087"/>
    <lineage>
        <taxon>Bacteria</taxon>
        <taxon>Pseudomonadati</taxon>
        <taxon>Pseudomonadota</taxon>
        <taxon>Alphaproteobacteria</taxon>
        <taxon>Hyphomicrobiales</taxon>
        <taxon>Nitrobacteraceae</taxon>
        <taxon>Bradyrhizobium</taxon>
    </lineage>
</organism>
<dbReference type="RefSeq" id="WP_063696904.1">
    <property type="nucleotide sequence ID" value="NZ_LUUB01000026.1"/>
</dbReference>
<dbReference type="OrthoDB" id="8253374at2"/>
<evidence type="ECO:0008006" key="4">
    <source>
        <dbReference type="Google" id="ProtNLM"/>
    </source>
</evidence>
<keyword evidence="3" id="KW-1185">Reference proteome</keyword>
<evidence type="ECO:0000313" key="2">
    <source>
        <dbReference type="EMBL" id="OAF14958.1"/>
    </source>
</evidence>
<gene>
    <name evidence="2" type="ORF">AYJ54_41050</name>
</gene>
<sequence length="95" mass="10359">MKVLAATLALLVSSPAAAQECQTCSSADACIQTYLKATSQAQREIKQAIRDWKENLDRKASGELFSKGTVALQGAMESQVRSELERLKECLAKIK</sequence>
<feature type="chain" id="PRO_5008055360" description="Lysozyme inhibitor LprI N-terminal domain-containing protein" evidence="1">
    <location>
        <begin position="19"/>
        <end position="95"/>
    </location>
</feature>
<dbReference type="AlphaFoldDB" id="A0A176Z2R5"/>
<comment type="caution">
    <text evidence="2">The sequence shown here is derived from an EMBL/GenBank/DDBJ whole genome shotgun (WGS) entry which is preliminary data.</text>
</comment>
<reference evidence="2 3" key="1">
    <citation type="submission" date="2016-03" db="EMBL/GenBank/DDBJ databases">
        <title>Draft Genome Sequence of the Strain BR 10245 (Bradyrhizobium sp.) isolated from nodules of Centrolobium paraense.</title>
        <authorList>
            <person name="Simoes-Araujo J.L.Sr."/>
            <person name="Barauna A.C."/>
            <person name="Silva K."/>
            <person name="Zilli J.E."/>
        </authorList>
    </citation>
    <scope>NUCLEOTIDE SEQUENCE [LARGE SCALE GENOMIC DNA]</scope>
    <source>
        <strain evidence="2 3">BR 10245</strain>
    </source>
</reference>
<dbReference type="EMBL" id="LUUB01000026">
    <property type="protein sequence ID" value="OAF14958.1"/>
    <property type="molecule type" value="Genomic_DNA"/>
</dbReference>
<keyword evidence="1" id="KW-0732">Signal</keyword>
<evidence type="ECO:0000256" key="1">
    <source>
        <dbReference type="SAM" id="SignalP"/>
    </source>
</evidence>
<feature type="signal peptide" evidence="1">
    <location>
        <begin position="1"/>
        <end position="18"/>
    </location>
</feature>
<name>A0A176Z2R5_9BRAD</name>
<accession>A0A176Z2R5</accession>